<organism evidence="2 3">
    <name type="scientific">Cuscuta europaea</name>
    <name type="common">European dodder</name>
    <dbReference type="NCBI Taxonomy" id="41803"/>
    <lineage>
        <taxon>Eukaryota</taxon>
        <taxon>Viridiplantae</taxon>
        <taxon>Streptophyta</taxon>
        <taxon>Embryophyta</taxon>
        <taxon>Tracheophyta</taxon>
        <taxon>Spermatophyta</taxon>
        <taxon>Magnoliopsida</taxon>
        <taxon>eudicotyledons</taxon>
        <taxon>Gunneridae</taxon>
        <taxon>Pentapetalae</taxon>
        <taxon>asterids</taxon>
        <taxon>lamiids</taxon>
        <taxon>Solanales</taxon>
        <taxon>Convolvulaceae</taxon>
        <taxon>Cuscuteae</taxon>
        <taxon>Cuscuta</taxon>
        <taxon>Cuscuta subgen. Cuscuta</taxon>
    </lineage>
</organism>
<evidence type="ECO:0000256" key="1">
    <source>
        <dbReference type="SAM" id="MobiDB-lite"/>
    </source>
</evidence>
<dbReference type="EMBL" id="CAMAPE010000005">
    <property type="protein sequence ID" value="CAH9066878.1"/>
    <property type="molecule type" value="Genomic_DNA"/>
</dbReference>
<evidence type="ECO:0000313" key="2">
    <source>
        <dbReference type="EMBL" id="CAH9066878.1"/>
    </source>
</evidence>
<feature type="compositionally biased region" description="Polar residues" evidence="1">
    <location>
        <begin position="85"/>
        <end position="95"/>
    </location>
</feature>
<dbReference type="Proteomes" id="UP001152484">
    <property type="component" value="Unassembled WGS sequence"/>
</dbReference>
<sequence length="111" mass="13083">MEFHSMVPEEIGEQMPYEGAYVYVQKQPKPDRIYVKRKHRKRGDYWDQFWDYLDEENNIRGECIYCDSTFAADPNVNGTTNVKNHAASCKNTPANRQKRDGESAYLRSRLD</sequence>
<feature type="region of interest" description="Disordered" evidence="1">
    <location>
        <begin position="85"/>
        <end position="111"/>
    </location>
</feature>
<proteinExistence type="predicted"/>
<reference evidence="2" key="1">
    <citation type="submission" date="2022-07" db="EMBL/GenBank/DDBJ databases">
        <authorList>
            <person name="Macas J."/>
            <person name="Novak P."/>
            <person name="Neumann P."/>
        </authorList>
    </citation>
    <scope>NUCLEOTIDE SEQUENCE</scope>
</reference>
<feature type="compositionally biased region" description="Basic and acidic residues" evidence="1">
    <location>
        <begin position="97"/>
        <end position="111"/>
    </location>
</feature>
<evidence type="ECO:0000313" key="3">
    <source>
        <dbReference type="Proteomes" id="UP001152484"/>
    </source>
</evidence>
<protein>
    <recommendedName>
        <fullName evidence="4">BED-type domain-containing protein</fullName>
    </recommendedName>
</protein>
<evidence type="ECO:0008006" key="4">
    <source>
        <dbReference type="Google" id="ProtNLM"/>
    </source>
</evidence>
<comment type="caution">
    <text evidence="2">The sequence shown here is derived from an EMBL/GenBank/DDBJ whole genome shotgun (WGS) entry which is preliminary data.</text>
</comment>
<gene>
    <name evidence="2" type="ORF">CEURO_LOCUS2440</name>
</gene>
<dbReference type="AlphaFoldDB" id="A0A9P1DZG8"/>
<dbReference type="SMART" id="SM00614">
    <property type="entry name" value="ZnF_BED"/>
    <property type="match status" value="1"/>
</dbReference>
<keyword evidence="3" id="KW-1185">Reference proteome</keyword>
<name>A0A9P1DZG8_CUSEU</name>
<accession>A0A9P1DZG8</accession>
<dbReference type="OrthoDB" id="1301613at2759"/>